<dbReference type="EMBL" id="GBXM01074465">
    <property type="protein sequence ID" value="JAH34112.1"/>
    <property type="molecule type" value="Transcribed_RNA"/>
</dbReference>
<protein>
    <submittedName>
        <fullName evidence="1">Uncharacterized protein</fullName>
    </submittedName>
</protein>
<proteinExistence type="predicted"/>
<reference evidence="1" key="1">
    <citation type="submission" date="2014-11" db="EMBL/GenBank/DDBJ databases">
        <authorList>
            <person name="Amaro Gonzalez C."/>
        </authorList>
    </citation>
    <scope>NUCLEOTIDE SEQUENCE</scope>
</reference>
<dbReference type="AlphaFoldDB" id="A0A0E9RYX9"/>
<name>A0A0E9RYX9_ANGAN</name>
<organism evidence="1">
    <name type="scientific">Anguilla anguilla</name>
    <name type="common">European freshwater eel</name>
    <name type="synonym">Muraena anguilla</name>
    <dbReference type="NCBI Taxonomy" id="7936"/>
    <lineage>
        <taxon>Eukaryota</taxon>
        <taxon>Metazoa</taxon>
        <taxon>Chordata</taxon>
        <taxon>Craniata</taxon>
        <taxon>Vertebrata</taxon>
        <taxon>Euteleostomi</taxon>
        <taxon>Actinopterygii</taxon>
        <taxon>Neopterygii</taxon>
        <taxon>Teleostei</taxon>
        <taxon>Anguilliformes</taxon>
        <taxon>Anguillidae</taxon>
        <taxon>Anguilla</taxon>
    </lineage>
</organism>
<sequence length="39" mass="4005">MPVGVLTISMVPSASTTVGQLSIQEALGTLCLNLRSGKM</sequence>
<evidence type="ECO:0000313" key="1">
    <source>
        <dbReference type="EMBL" id="JAH34112.1"/>
    </source>
</evidence>
<reference evidence="1" key="2">
    <citation type="journal article" date="2015" name="Fish Shellfish Immunol.">
        <title>Early steps in the European eel (Anguilla anguilla)-Vibrio vulnificus interaction in the gills: Role of the RtxA13 toxin.</title>
        <authorList>
            <person name="Callol A."/>
            <person name="Pajuelo D."/>
            <person name="Ebbesson L."/>
            <person name="Teles M."/>
            <person name="MacKenzie S."/>
            <person name="Amaro C."/>
        </authorList>
    </citation>
    <scope>NUCLEOTIDE SEQUENCE</scope>
</reference>
<accession>A0A0E9RYX9</accession>